<comment type="caution">
    <text evidence="5">The sequence shown here is derived from an EMBL/GenBank/DDBJ whole genome shotgun (WGS) entry which is preliminary data.</text>
</comment>
<dbReference type="PROSITE" id="PS51387">
    <property type="entry name" value="FAD_PCMH"/>
    <property type="match status" value="1"/>
</dbReference>
<dbReference type="Gene3D" id="3.30.465.10">
    <property type="match status" value="1"/>
</dbReference>
<feature type="region of interest" description="Disordered" evidence="3">
    <location>
        <begin position="374"/>
        <end position="402"/>
    </location>
</feature>
<dbReference type="Pfam" id="PF01565">
    <property type="entry name" value="FAD_binding_4"/>
    <property type="match status" value="1"/>
</dbReference>
<name>A0A2P7MS68_9CYAN</name>
<dbReference type="GO" id="GO:0003824">
    <property type="term" value="F:catalytic activity"/>
    <property type="evidence" value="ECO:0007669"/>
    <property type="project" value="InterPro"/>
</dbReference>
<sequence>MMTPEPRELQELVRELHQQAAPWQPAGLGSRLNWGPPVMGGSTTVSCRRLSGIVEHSPGDFTVTALAGTPLVELQAELAHHGQWLAVDWPWGSGLGGQASGSLGGLVARGLAGGLRQRYLGVRDQIIGLELIRSDGTRARAGGKVVKNVAGYDLMRLMAGSWGSLGLISSLTLRTMPEPPQRRGLKLEGPLEALGQLASWLLGSSLSPERIDSWRPSAAQEDGTGLLISLASINALTLNEQIGCIAAKAAALAITVQTLEPAELASLVGQSQGSETGSSDWLLRLAVRPNQATALLNDPALAGLPVVLGAGSGLGIAWATASALPTYKVEALRRHCQQVGGYLTVLRQPAGSKLPAWLDAPSRPMIEAIKRQFDPKQQLSRGRLPGVDLPGVGLPGVEPPRS</sequence>
<dbReference type="PANTHER" id="PTHR11748:SF103">
    <property type="entry name" value="GLYCOLATE OXIDASE SUBUNIT GLCE"/>
    <property type="match status" value="1"/>
</dbReference>
<gene>
    <name evidence="5" type="ORF">C7K55_11895</name>
</gene>
<feature type="compositionally biased region" description="Low complexity" evidence="3">
    <location>
        <begin position="382"/>
        <end position="396"/>
    </location>
</feature>
<evidence type="ECO:0000256" key="1">
    <source>
        <dbReference type="ARBA" id="ARBA00022630"/>
    </source>
</evidence>
<evidence type="ECO:0000313" key="6">
    <source>
        <dbReference type="Proteomes" id="UP000243002"/>
    </source>
</evidence>
<feature type="domain" description="FAD-binding PCMH-type" evidence="4">
    <location>
        <begin position="1"/>
        <end position="178"/>
    </location>
</feature>
<dbReference type="PANTHER" id="PTHR11748">
    <property type="entry name" value="D-LACTATE DEHYDROGENASE"/>
    <property type="match status" value="1"/>
</dbReference>
<keyword evidence="1" id="KW-0285">Flavoprotein</keyword>
<keyword evidence="6" id="KW-1185">Reference proteome</keyword>
<dbReference type="InterPro" id="IPR016166">
    <property type="entry name" value="FAD-bd_PCMH"/>
</dbReference>
<evidence type="ECO:0000313" key="5">
    <source>
        <dbReference type="EMBL" id="PSJ04078.1"/>
    </source>
</evidence>
<dbReference type="AlphaFoldDB" id="A0A2P7MS68"/>
<dbReference type="SUPFAM" id="SSF56176">
    <property type="entry name" value="FAD-binding/transporter-associated domain-like"/>
    <property type="match status" value="1"/>
</dbReference>
<protein>
    <submittedName>
        <fullName evidence="5">FAD-binding oxidoreductase</fullName>
    </submittedName>
</protein>
<evidence type="ECO:0000256" key="3">
    <source>
        <dbReference type="SAM" id="MobiDB-lite"/>
    </source>
</evidence>
<dbReference type="InterPro" id="IPR006094">
    <property type="entry name" value="Oxid_FAD_bind_N"/>
</dbReference>
<dbReference type="EMBL" id="PXXO01000016">
    <property type="protein sequence ID" value="PSJ04078.1"/>
    <property type="molecule type" value="Genomic_DNA"/>
</dbReference>
<dbReference type="GO" id="GO:0071949">
    <property type="term" value="F:FAD binding"/>
    <property type="evidence" value="ECO:0007669"/>
    <property type="project" value="InterPro"/>
</dbReference>
<dbReference type="InterPro" id="IPR016164">
    <property type="entry name" value="FAD-linked_Oxase-like_C"/>
</dbReference>
<dbReference type="OrthoDB" id="9767256at2"/>
<accession>A0A2P7MS68</accession>
<organism evidence="5 6">
    <name type="scientific">Cyanobium usitatum str. Tous</name>
    <dbReference type="NCBI Taxonomy" id="2116684"/>
    <lineage>
        <taxon>Bacteria</taxon>
        <taxon>Bacillati</taxon>
        <taxon>Cyanobacteriota</taxon>
        <taxon>Cyanophyceae</taxon>
        <taxon>Synechococcales</taxon>
        <taxon>Prochlorococcaceae</taxon>
        <taxon>Cyanobium</taxon>
    </lineage>
</organism>
<proteinExistence type="predicted"/>
<dbReference type="SUPFAM" id="SSF55103">
    <property type="entry name" value="FAD-linked oxidases, C-terminal domain"/>
    <property type="match status" value="1"/>
</dbReference>
<keyword evidence="2" id="KW-0274">FAD</keyword>
<evidence type="ECO:0000256" key="2">
    <source>
        <dbReference type="ARBA" id="ARBA00022827"/>
    </source>
</evidence>
<dbReference type="InterPro" id="IPR016169">
    <property type="entry name" value="FAD-bd_PCMH_sub2"/>
</dbReference>
<dbReference type="Proteomes" id="UP000243002">
    <property type="component" value="Unassembled WGS sequence"/>
</dbReference>
<evidence type="ECO:0000259" key="4">
    <source>
        <dbReference type="PROSITE" id="PS51387"/>
    </source>
</evidence>
<dbReference type="InterPro" id="IPR036318">
    <property type="entry name" value="FAD-bd_PCMH-like_sf"/>
</dbReference>
<reference evidence="5 6" key="1">
    <citation type="journal article" date="2018" name="Environ. Microbiol.">
        <title>Ecological and genomic features of two widespread freshwater picocyanobacteria.</title>
        <authorList>
            <person name="Cabello-Yeves P.J."/>
            <person name="Picazo A."/>
            <person name="Camacho A."/>
            <person name="Callieri C."/>
            <person name="Rosselli R."/>
            <person name="Roda-Garcia J.J."/>
            <person name="Coutinho F.H."/>
            <person name="Rodriguez-Valera F."/>
        </authorList>
    </citation>
    <scope>NUCLEOTIDE SEQUENCE [LARGE SCALE GENOMIC DNA]</scope>
    <source>
        <strain evidence="5 6">Tous</strain>
    </source>
</reference>